<organism evidence="1 2">
    <name type="scientific">Desulfotruncus arcticus DSM 17038</name>
    <dbReference type="NCBI Taxonomy" id="1121424"/>
    <lineage>
        <taxon>Bacteria</taxon>
        <taxon>Bacillati</taxon>
        <taxon>Bacillota</taxon>
        <taxon>Clostridia</taxon>
        <taxon>Eubacteriales</taxon>
        <taxon>Desulfallaceae</taxon>
        <taxon>Desulfotruncus</taxon>
    </lineage>
</organism>
<name>A0A1I2P6W8_9FIRM</name>
<dbReference type="OrthoDB" id="1785681at2"/>
<gene>
    <name evidence="1" type="ORF">SAMN05660649_00642</name>
</gene>
<dbReference type="STRING" id="341036.SAMN05660649_00642"/>
<dbReference type="Proteomes" id="UP000199337">
    <property type="component" value="Unassembled WGS sequence"/>
</dbReference>
<reference evidence="2" key="1">
    <citation type="submission" date="2016-10" db="EMBL/GenBank/DDBJ databases">
        <authorList>
            <person name="Varghese N."/>
            <person name="Submissions S."/>
        </authorList>
    </citation>
    <scope>NUCLEOTIDE SEQUENCE [LARGE SCALE GENOMIC DNA]</scope>
    <source>
        <strain evidence="2">DSM 17038</strain>
    </source>
</reference>
<accession>A0A1I2P6W8</accession>
<dbReference type="EMBL" id="FOOX01000002">
    <property type="protein sequence ID" value="SFG09201.1"/>
    <property type="molecule type" value="Genomic_DNA"/>
</dbReference>
<evidence type="ECO:0000313" key="1">
    <source>
        <dbReference type="EMBL" id="SFG09201.1"/>
    </source>
</evidence>
<proteinExistence type="predicted"/>
<dbReference type="AlphaFoldDB" id="A0A1I2P6W8"/>
<sequence length="267" mass="29684">MPDEPYLHGIISDIRCEVKMIEDKLDHPDTGLVEIKREIRDIEKKLDTIKYPSLEDIKCEVKKIEAKLDHPATGLVEIKKEIREIEKILKQLGVVTAILVDIKREVRAIEAKLDDPQTGLVEIKREIGDIQNTLNMQFSTTIRTSGPVQRRINVNSVVVVALNNTNTLQTVTITVFIFDPDSPKVPAPGSPITVVIEPFSSFTGVFDVTAKQNFEVQVESKVGMGIFLFAAGRSQKANDPVFPSTQVGANTILNADFVPQFMMTNGD</sequence>
<protein>
    <submittedName>
        <fullName evidence="1">Uncharacterized protein</fullName>
    </submittedName>
</protein>
<keyword evidence="2" id="KW-1185">Reference proteome</keyword>
<dbReference type="RefSeq" id="WP_092468657.1">
    <property type="nucleotide sequence ID" value="NZ_FOOX01000002.1"/>
</dbReference>
<evidence type="ECO:0000313" key="2">
    <source>
        <dbReference type="Proteomes" id="UP000199337"/>
    </source>
</evidence>